<evidence type="ECO:0000313" key="10">
    <source>
        <dbReference type="EMBL" id="TWU05152.1"/>
    </source>
</evidence>
<evidence type="ECO:0000256" key="5">
    <source>
        <dbReference type="ARBA" id="ARBA00022840"/>
    </source>
</evidence>
<dbReference type="InterPro" id="IPR000719">
    <property type="entry name" value="Prot_kinase_dom"/>
</dbReference>
<evidence type="ECO:0000256" key="1">
    <source>
        <dbReference type="ARBA" id="ARBA00022574"/>
    </source>
</evidence>
<dbReference type="InterPro" id="IPR036322">
    <property type="entry name" value="WD40_repeat_dom_sf"/>
</dbReference>
<proteinExistence type="predicted"/>
<dbReference type="PROSITE" id="PS50011">
    <property type="entry name" value="PROTEIN_KINASE_DOM"/>
    <property type="match status" value="1"/>
</dbReference>
<reference evidence="10 11" key="1">
    <citation type="submission" date="2019-02" db="EMBL/GenBank/DDBJ databases">
        <title>Deep-cultivation of Planctomycetes and their phenomic and genomic characterization uncovers novel biology.</title>
        <authorList>
            <person name="Wiegand S."/>
            <person name="Jogler M."/>
            <person name="Boedeker C."/>
            <person name="Pinto D."/>
            <person name="Vollmers J."/>
            <person name="Rivas-Marin E."/>
            <person name="Kohn T."/>
            <person name="Peeters S.H."/>
            <person name="Heuer A."/>
            <person name="Rast P."/>
            <person name="Oberbeckmann S."/>
            <person name="Bunk B."/>
            <person name="Jeske O."/>
            <person name="Meyerdierks A."/>
            <person name="Storesund J.E."/>
            <person name="Kallscheuer N."/>
            <person name="Luecker S."/>
            <person name="Lage O.M."/>
            <person name="Pohl T."/>
            <person name="Merkel B.J."/>
            <person name="Hornburger P."/>
            <person name="Mueller R.-W."/>
            <person name="Bruemmer F."/>
            <person name="Labrenz M."/>
            <person name="Spormann A.M."/>
            <person name="Op Den Camp H."/>
            <person name="Overmann J."/>
            <person name="Amann R."/>
            <person name="Jetten M.S.M."/>
            <person name="Mascher T."/>
            <person name="Medema M.H."/>
            <person name="Devos D.P."/>
            <person name="Kaster A.-K."/>
            <person name="Ovreas L."/>
            <person name="Rohde M."/>
            <person name="Galperin M.Y."/>
            <person name="Jogler C."/>
        </authorList>
    </citation>
    <scope>NUCLEOTIDE SEQUENCE [LARGE SCALE GENOMIC DNA]</scope>
    <source>
        <strain evidence="10 11">CA54</strain>
    </source>
</reference>
<sequence>MLDQPQLSPQEETCPSLSELRSLLIGDVPGAVFDQLEAHVDQCEACQKRLETIGDVPDPVFTAIREMLGPAAAVFESDLGADEIVDLVTEQVTLGDFRIVRELGRGGMGVVYEAVQLSLGRRVALKTMTFAGTLDPRQLVRFENEAQAAALLNHPSIIPVYSVGSDRGVHYFAMRLVDGFDLRKVLRNVFSGGLDIDPHATTKCAAIETSDEGNSVDFISKIPNGPAESVSPESSCSSRPNPKILADFSADDVATEQDYMRWVGKIGIQAAEALNAAHEEGVLHRDVKPSNLMLEKTGSLWVTDFGLARLEAGADMTATGDVLGTLRYSSPEQALGKRGLVDHRSDIYSLGATLYELLTGVPLFSDSQREALVANIAHDEPLPPRKINRSVPLDLETIVLKAISKDAAMRYKTAQHLADDLRRFLDGMTIEASRPSAWNRTVKWVKRNKPWAAAICTALVAITSLLAGLAVHNQSLGTFNKKLRDSNQKLEAVNAALSEAVIENREKQNELEETLYAAGMQLAEEAWRESDPQQVMTILNRYVPREGQPDRRGPEWHYLQLQASGLETTIAQFEAAVYTLAFSAAGRWVAVGGEEATVYIYDTVTLTEVVRFATEQGEVNGVAFSPDGTLLASSGDDGTVRLWDWQQRRHVRTIQAHADEAYEVEFSLDGNRLITSGIDPIIRVWDVATGAVVGSLEGHAEAAGAISVSHDGRRLASAGRDGTVRLWDLDTFKELRIVRQAENTKLSCIGFSNDRRWLASGGRDGLLQVHDADSGELAFVGKHHDGVQSVAFSSDNRHLASSDRGGNIYSWTLPREKPNEIVEMTAERQFSAHGQDRAYCLRYAPDGLHLASAGSDGAIKWWFPTKKSVWQTISGAGEFANGSAFLPNGKELITCREGVFRNDVAELRTTETISATKKNFRSIAVSPDSQRIAAGDAQGNLSLYDLNSRHEIHHTHWDTEPVLGQCVFAPDGSKLAIQLGSSETVVVDVNSLEELPFEAVIDGHHAVFTPDGQQLVVTFDNNIIFWDVASRSRERMIVKAHHEGINAMAISPDGRILASAGGDRHVRLWNVQTEDSPFELTDHRHSVNALEFSPDGRTLLSGDAAGTLIAWRIAGDRISGQKTLQFGELPTGISQIDYSPNGEIIACRLLDGRIYVLKLRGGAPELPTSDVPIAPRIATGRPIFMQGPQTLGSGDTNYADVALGDFNEDGHLDALFVTTDEPGSQIWLGKGNGTFFEPPLNVGDPTAPSWSVAVGDFNNDRHLDLYFANSYVTVASGGEPNTVWLGRGDGTFSAGQQDLGNGMSKRITLGDLNQDGHLDAAVANINGDSVIWRGDGIGGFKLQTQLGFHGSTSQIAFGDLNDDGYWDLFVAHHNLNKVRMGQGNGTFGLLHQATHFGGALSQGVALGDLNDDSYLDAIVVNATPYRSAVWLGNGLGRFQATLILGDPVQSESIALADLDGDGHLDAFIANGAAHGPPANDVWRGDGRGGFQYVQKLGHRYSSGVALGDVDGDGDLDAVVANGAPPSPANTIWINQTKAPLKVD</sequence>
<evidence type="ECO:0000256" key="4">
    <source>
        <dbReference type="ARBA" id="ARBA00022741"/>
    </source>
</evidence>
<dbReference type="PROSITE" id="PS50294">
    <property type="entry name" value="WD_REPEATS_REGION"/>
    <property type="match status" value="5"/>
</dbReference>
<feature type="coiled-coil region" evidence="8">
    <location>
        <begin position="480"/>
        <end position="510"/>
    </location>
</feature>
<dbReference type="SUPFAM" id="SSF69318">
    <property type="entry name" value="Integrin alpha N-terminal domain"/>
    <property type="match status" value="1"/>
</dbReference>
<dbReference type="PROSITE" id="PS00107">
    <property type="entry name" value="PROTEIN_KINASE_ATP"/>
    <property type="match status" value="1"/>
</dbReference>
<evidence type="ECO:0000256" key="2">
    <source>
        <dbReference type="ARBA" id="ARBA00022729"/>
    </source>
</evidence>
<keyword evidence="10" id="KW-0808">Transferase</keyword>
<accession>A0A5C6B167</accession>
<dbReference type="InterPro" id="IPR008271">
    <property type="entry name" value="Ser/Thr_kinase_AS"/>
</dbReference>
<dbReference type="InterPro" id="IPR001680">
    <property type="entry name" value="WD40_rpt"/>
</dbReference>
<feature type="binding site" evidence="7">
    <location>
        <position position="126"/>
    </location>
    <ligand>
        <name>ATP</name>
        <dbReference type="ChEBI" id="CHEBI:30616"/>
    </ligand>
</feature>
<dbReference type="EMBL" id="SJPP01000004">
    <property type="protein sequence ID" value="TWU05152.1"/>
    <property type="molecule type" value="Genomic_DNA"/>
</dbReference>
<dbReference type="InterPro" id="IPR011009">
    <property type="entry name" value="Kinase-like_dom_sf"/>
</dbReference>
<keyword evidence="1 6" id="KW-0853">WD repeat</keyword>
<dbReference type="GO" id="GO:0005524">
    <property type="term" value="F:ATP binding"/>
    <property type="evidence" value="ECO:0007669"/>
    <property type="project" value="UniProtKB-UniRule"/>
</dbReference>
<dbReference type="PANTHER" id="PTHR19848">
    <property type="entry name" value="WD40 REPEAT PROTEIN"/>
    <property type="match status" value="1"/>
</dbReference>
<dbReference type="Gene3D" id="1.10.510.10">
    <property type="entry name" value="Transferase(Phosphotransferase) domain 1"/>
    <property type="match status" value="1"/>
</dbReference>
<evidence type="ECO:0000259" key="9">
    <source>
        <dbReference type="PROSITE" id="PS50011"/>
    </source>
</evidence>
<evidence type="ECO:0000256" key="6">
    <source>
        <dbReference type="PROSITE-ProRule" id="PRU00221"/>
    </source>
</evidence>
<dbReference type="PRINTS" id="PR00320">
    <property type="entry name" value="GPROTEINBRPT"/>
</dbReference>
<keyword evidence="2" id="KW-0732">Signal</keyword>
<dbReference type="SMART" id="SM00320">
    <property type="entry name" value="WD40"/>
    <property type="match status" value="12"/>
</dbReference>
<dbReference type="Gene3D" id="2.130.10.130">
    <property type="entry name" value="Integrin alpha, N-terminal"/>
    <property type="match status" value="2"/>
</dbReference>
<evidence type="ECO:0000256" key="8">
    <source>
        <dbReference type="SAM" id="Coils"/>
    </source>
</evidence>
<comment type="caution">
    <text evidence="10">The sequence shown here is derived from an EMBL/GenBank/DDBJ whole genome shotgun (WGS) entry which is preliminary data.</text>
</comment>
<dbReference type="InterPro" id="IPR011047">
    <property type="entry name" value="Quinoprotein_ADH-like_sf"/>
</dbReference>
<dbReference type="Pfam" id="PF00400">
    <property type="entry name" value="WD40"/>
    <property type="match status" value="9"/>
</dbReference>
<dbReference type="SUPFAM" id="SSF56112">
    <property type="entry name" value="Protein kinase-like (PK-like)"/>
    <property type="match status" value="1"/>
</dbReference>
<dbReference type="PANTHER" id="PTHR19848:SF8">
    <property type="entry name" value="F-BOX AND WD REPEAT DOMAIN CONTAINING 7"/>
    <property type="match status" value="1"/>
</dbReference>
<name>A0A5C6B167_9PLAN</name>
<dbReference type="InterPro" id="IPR013517">
    <property type="entry name" value="FG-GAP"/>
</dbReference>
<feature type="repeat" description="WD" evidence="6">
    <location>
        <begin position="1038"/>
        <end position="1079"/>
    </location>
</feature>
<dbReference type="Gene3D" id="2.130.10.10">
    <property type="entry name" value="YVTN repeat-like/Quinoprotein amine dehydrogenase"/>
    <property type="match status" value="3"/>
</dbReference>
<gene>
    <name evidence="10" type="primary">pknB_24</name>
    <name evidence="10" type="ORF">CA54_58400</name>
</gene>
<organism evidence="10 11">
    <name type="scientific">Symmachiella macrocystis</name>
    <dbReference type="NCBI Taxonomy" id="2527985"/>
    <lineage>
        <taxon>Bacteria</taxon>
        <taxon>Pseudomonadati</taxon>
        <taxon>Planctomycetota</taxon>
        <taxon>Planctomycetia</taxon>
        <taxon>Planctomycetales</taxon>
        <taxon>Planctomycetaceae</taxon>
        <taxon>Symmachiella</taxon>
    </lineage>
</organism>
<evidence type="ECO:0000256" key="3">
    <source>
        <dbReference type="ARBA" id="ARBA00022737"/>
    </source>
</evidence>
<dbReference type="SUPFAM" id="SSF50978">
    <property type="entry name" value="WD40 repeat-like"/>
    <property type="match status" value="1"/>
</dbReference>
<keyword evidence="5 7" id="KW-0067">ATP-binding</keyword>
<feature type="repeat" description="WD" evidence="6">
    <location>
        <begin position="1080"/>
        <end position="1113"/>
    </location>
</feature>
<dbReference type="InterPro" id="IPR017441">
    <property type="entry name" value="Protein_kinase_ATP_BS"/>
</dbReference>
<dbReference type="PROSITE" id="PS50082">
    <property type="entry name" value="WD_REPEATS_2"/>
    <property type="match status" value="6"/>
</dbReference>
<keyword evidence="10" id="KW-0418">Kinase</keyword>
<keyword evidence="3" id="KW-0677">Repeat</keyword>
<dbReference type="Gene3D" id="3.30.200.20">
    <property type="entry name" value="Phosphorylase Kinase, domain 1"/>
    <property type="match status" value="1"/>
</dbReference>
<dbReference type="Proteomes" id="UP000320735">
    <property type="component" value="Unassembled WGS sequence"/>
</dbReference>
<feature type="repeat" description="WD" evidence="6">
    <location>
        <begin position="780"/>
        <end position="821"/>
    </location>
</feature>
<keyword evidence="8" id="KW-0175">Coiled coil</keyword>
<dbReference type="InterPro" id="IPR020472">
    <property type="entry name" value="WD40_PAC1"/>
</dbReference>
<dbReference type="PROSITE" id="PS00678">
    <property type="entry name" value="WD_REPEATS_1"/>
    <property type="match status" value="3"/>
</dbReference>
<dbReference type="CDD" id="cd00200">
    <property type="entry name" value="WD40"/>
    <property type="match status" value="1"/>
</dbReference>
<dbReference type="SUPFAM" id="SSF50998">
    <property type="entry name" value="Quinoprotein alcohol dehydrogenase-like"/>
    <property type="match status" value="1"/>
</dbReference>
<evidence type="ECO:0000256" key="7">
    <source>
        <dbReference type="PROSITE-ProRule" id="PRU10141"/>
    </source>
</evidence>
<keyword evidence="11" id="KW-1185">Reference proteome</keyword>
<dbReference type="EC" id="2.7.11.1" evidence="10"/>
<dbReference type="InterPro" id="IPR015943">
    <property type="entry name" value="WD40/YVTN_repeat-like_dom_sf"/>
</dbReference>
<feature type="repeat" description="WD" evidence="6">
    <location>
        <begin position="654"/>
        <end position="695"/>
    </location>
</feature>
<keyword evidence="4 7" id="KW-0547">Nucleotide-binding</keyword>
<dbReference type="InterPro" id="IPR028994">
    <property type="entry name" value="Integrin_alpha_N"/>
</dbReference>
<evidence type="ECO:0000313" key="11">
    <source>
        <dbReference type="Proteomes" id="UP000320735"/>
    </source>
</evidence>
<dbReference type="Pfam" id="PF00069">
    <property type="entry name" value="Pkinase"/>
    <property type="match status" value="2"/>
</dbReference>
<dbReference type="CDD" id="cd14014">
    <property type="entry name" value="STKc_PknB_like"/>
    <property type="match status" value="1"/>
</dbReference>
<dbReference type="Pfam" id="PF13517">
    <property type="entry name" value="FG-GAP_3"/>
    <property type="match status" value="3"/>
</dbReference>
<feature type="repeat" description="WD" evidence="6">
    <location>
        <begin position="696"/>
        <end position="737"/>
    </location>
</feature>
<feature type="repeat" description="WD" evidence="6">
    <location>
        <begin position="612"/>
        <end position="653"/>
    </location>
</feature>
<dbReference type="RefSeq" id="WP_197532905.1">
    <property type="nucleotide sequence ID" value="NZ_SJPP01000004.1"/>
</dbReference>
<dbReference type="InterPro" id="IPR019775">
    <property type="entry name" value="WD40_repeat_CS"/>
</dbReference>
<dbReference type="PROSITE" id="PS00108">
    <property type="entry name" value="PROTEIN_KINASE_ST"/>
    <property type="match status" value="1"/>
</dbReference>
<protein>
    <submittedName>
        <fullName evidence="10">Serine/threonine-protein kinase PknB</fullName>
        <ecNumber evidence="10">2.7.11.1</ecNumber>
    </submittedName>
</protein>
<dbReference type="GO" id="GO:0004674">
    <property type="term" value="F:protein serine/threonine kinase activity"/>
    <property type="evidence" value="ECO:0007669"/>
    <property type="project" value="UniProtKB-EC"/>
</dbReference>
<feature type="domain" description="Protein kinase" evidence="9">
    <location>
        <begin position="97"/>
        <end position="425"/>
    </location>
</feature>
<dbReference type="SMART" id="SM00220">
    <property type="entry name" value="S_TKc"/>
    <property type="match status" value="1"/>
</dbReference>